<dbReference type="InterPro" id="IPR036236">
    <property type="entry name" value="Znf_C2H2_sf"/>
</dbReference>
<dbReference type="InterPro" id="IPR013087">
    <property type="entry name" value="Znf_C2H2_type"/>
</dbReference>
<dbReference type="EMBL" id="JACEIK010000456">
    <property type="protein sequence ID" value="MCD7457447.1"/>
    <property type="molecule type" value="Genomic_DNA"/>
</dbReference>
<proteinExistence type="predicted"/>
<dbReference type="Pfam" id="PF12874">
    <property type="entry name" value="zf-met"/>
    <property type="match status" value="1"/>
</dbReference>
<dbReference type="Gene3D" id="3.30.160.60">
    <property type="entry name" value="Classic Zinc Finger"/>
    <property type="match status" value="1"/>
</dbReference>
<organism evidence="2 3">
    <name type="scientific">Datura stramonium</name>
    <name type="common">Jimsonweed</name>
    <name type="synonym">Common thornapple</name>
    <dbReference type="NCBI Taxonomy" id="4076"/>
    <lineage>
        <taxon>Eukaryota</taxon>
        <taxon>Viridiplantae</taxon>
        <taxon>Streptophyta</taxon>
        <taxon>Embryophyta</taxon>
        <taxon>Tracheophyta</taxon>
        <taxon>Spermatophyta</taxon>
        <taxon>Magnoliopsida</taxon>
        <taxon>eudicotyledons</taxon>
        <taxon>Gunneridae</taxon>
        <taxon>Pentapetalae</taxon>
        <taxon>asterids</taxon>
        <taxon>lamiids</taxon>
        <taxon>Solanales</taxon>
        <taxon>Solanaceae</taxon>
        <taxon>Solanoideae</taxon>
        <taxon>Datureae</taxon>
        <taxon>Datura</taxon>
    </lineage>
</organism>
<gene>
    <name evidence="2" type="ORF">HAX54_035095</name>
</gene>
<keyword evidence="3" id="KW-1185">Reference proteome</keyword>
<evidence type="ECO:0000313" key="2">
    <source>
        <dbReference type="EMBL" id="MCD7457447.1"/>
    </source>
</evidence>
<dbReference type="Proteomes" id="UP000823775">
    <property type="component" value="Unassembled WGS sequence"/>
</dbReference>
<protein>
    <recommendedName>
        <fullName evidence="1">C2H2-type domain-containing protein</fullName>
    </recommendedName>
</protein>
<evidence type="ECO:0000313" key="3">
    <source>
        <dbReference type="Proteomes" id="UP000823775"/>
    </source>
</evidence>
<feature type="domain" description="C2H2-type" evidence="1">
    <location>
        <begin position="83"/>
        <end position="106"/>
    </location>
</feature>
<comment type="caution">
    <text evidence="2">The sequence shown here is derived from an EMBL/GenBank/DDBJ whole genome shotgun (WGS) entry which is preliminary data.</text>
</comment>
<name>A0ABS8SF38_DATST</name>
<sequence length="114" mass="12786">MKKDTFLAVAESYLEENGSVPLAKLIASKVSKPAIPAIAKLPDTSSLQVFQTSWTCEICNDGLPELTLLLHLRGKRHMAESKLWCAFCNLRCSSEIDMISHLKGKRQLCFRLFC</sequence>
<dbReference type="SUPFAM" id="SSF57667">
    <property type="entry name" value="beta-beta-alpha zinc fingers"/>
    <property type="match status" value="1"/>
</dbReference>
<accession>A0ABS8SF38</accession>
<evidence type="ECO:0000259" key="1">
    <source>
        <dbReference type="Pfam" id="PF12874"/>
    </source>
</evidence>
<reference evidence="2 3" key="1">
    <citation type="journal article" date="2021" name="BMC Genomics">
        <title>Datura genome reveals duplications of psychoactive alkaloid biosynthetic genes and high mutation rate following tissue culture.</title>
        <authorList>
            <person name="Rajewski A."/>
            <person name="Carter-House D."/>
            <person name="Stajich J."/>
            <person name="Litt A."/>
        </authorList>
    </citation>
    <scope>NUCLEOTIDE SEQUENCE [LARGE SCALE GENOMIC DNA]</scope>
    <source>
        <strain evidence="2">AR-01</strain>
    </source>
</reference>